<dbReference type="SUPFAM" id="SSF52540">
    <property type="entry name" value="P-loop containing nucleoside triphosphate hydrolases"/>
    <property type="match status" value="1"/>
</dbReference>
<reference evidence="2 3" key="1">
    <citation type="submission" date="2017-02" db="EMBL/GenBank/DDBJ databases">
        <title>Trade-off between light-utilization and light-protection in marine flavobacteria.</title>
        <authorList>
            <person name="Kumagai Y."/>
            <person name="Yoshizawa S."/>
            <person name="Kogure K."/>
            <person name="Iwasaki W."/>
        </authorList>
    </citation>
    <scope>NUCLEOTIDE SEQUENCE [LARGE SCALE GENOMIC DNA]</scope>
    <source>
        <strain evidence="2 3">KCTC 23670</strain>
    </source>
</reference>
<evidence type="ECO:0000259" key="1">
    <source>
        <dbReference type="Pfam" id="PF00004"/>
    </source>
</evidence>
<dbReference type="Proteomes" id="UP000232721">
    <property type="component" value="Chromosome"/>
</dbReference>
<accession>A0ABM6Q3F8</accession>
<gene>
    <name evidence="2" type="ORF">BTO15_17645</name>
</gene>
<dbReference type="InterPro" id="IPR003959">
    <property type="entry name" value="ATPase_AAA_core"/>
</dbReference>
<dbReference type="Gene3D" id="3.40.50.300">
    <property type="entry name" value="P-loop containing nucleotide triphosphate hydrolases"/>
    <property type="match status" value="1"/>
</dbReference>
<dbReference type="Pfam" id="PF00004">
    <property type="entry name" value="AAA"/>
    <property type="match status" value="1"/>
</dbReference>
<name>A0ABM6Q3F8_9FLAO</name>
<organism evidence="2 3">
    <name type="scientific">Polaribacter sejongensis</name>
    <dbReference type="NCBI Taxonomy" id="985043"/>
    <lineage>
        <taxon>Bacteria</taxon>
        <taxon>Pseudomonadati</taxon>
        <taxon>Bacteroidota</taxon>
        <taxon>Flavobacteriia</taxon>
        <taxon>Flavobacteriales</taxon>
        <taxon>Flavobacteriaceae</taxon>
    </lineage>
</organism>
<evidence type="ECO:0000313" key="3">
    <source>
        <dbReference type="Proteomes" id="UP000232721"/>
    </source>
</evidence>
<sequence>MNHNSTFPIKQNELDMLRDEASGYLKSIQWEQSDRAKNKDKDAKDESILLYLSRANSGSNVEVTSVSKTILALKKRLLPDSIAIPVYLNQTLYAVQEGLTLGIWIKDNYYDSSGLSSLHERKSALDSQGKREFESKMQTATAFQLFATSYKILHDLKPHASDDLSVMKQKFAGIPEVSLLSPLKGIACSLFYFDKYLGHPEIVKSDKDVIDFTVVFYEALIDEIQLRKSSLEYTETIIDRTYKLENSDFAVSGWDNVFSGTAKSIEFNKIQFEQIVGNKDAKHFARRLTERMLSYDFDAKKNPFQELGGFMPVFMGYGIPGTGKSMLIAAIATRLKEHSDNLDIPFLFHPMPDTLISTFQGGSAEKMVEWMKPMQDPTKLIFAPIDDAENNLQERTTQGVSAGVKEVIGVFLRYTEGAYAVNYGNSSIGLFTNLPEMLDKAVISRVQGRFKIDGARTEHDFLDQDYIWWKKFEKTMPDFVNMQDPSNYEFLKDQGLTKSMGEILGSVEKPSEQRVMEAYDRAEKNHRSNEHLFFAILYKEIQKIFPFFSSRDVRNIQSAISLRLTDFDLEPDWFENPEIYFKQKYETKFNMLQELMKSNMKGLNFSEIRRQEVVRYLDNVATIADTDFKRKVDARVNQMNIDLQARKTFENE</sequence>
<dbReference type="InterPro" id="IPR027417">
    <property type="entry name" value="P-loop_NTPase"/>
</dbReference>
<dbReference type="EMBL" id="CP019336">
    <property type="protein sequence ID" value="AUC23809.1"/>
    <property type="molecule type" value="Genomic_DNA"/>
</dbReference>
<proteinExistence type="predicted"/>
<dbReference type="RefSeq" id="WP_208889795.1">
    <property type="nucleotide sequence ID" value="NZ_CP019336.1"/>
</dbReference>
<feature type="domain" description="ATPase AAA-type core" evidence="1">
    <location>
        <begin position="317"/>
        <end position="452"/>
    </location>
</feature>
<evidence type="ECO:0000313" key="2">
    <source>
        <dbReference type="EMBL" id="AUC23809.1"/>
    </source>
</evidence>
<keyword evidence="3" id="KW-1185">Reference proteome</keyword>
<protein>
    <recommendedName>
        <fullName evidence="1">ATPase AAA-type core domain-containing protein</fullName>
    </recommendedName>
</protein>